<name>A0A0W4ZTW8_PNEJ7</name>
<evidence type="ECO:0000259" key="5">
    <source>
        <dbReference type="SMART" id="SM00322"/>
    </source>
</evidence>
<dbReference type="SMART" id="SM00322">
    <property type="entry name" value="KH"/>
    <property type="match status" value="11"/>
</dbReference>
<dbReference type="Pfam" id="PF22952">
    <property type="entry name" value="KH_11"/>
    <property type="match status" value="1"/>
</dbReference>
<dbReference type="GO" id="GO:0005783">
    <property type="term" value="C:endoplasmic reticulum"/>
    <property type="evidence" value="ECO:0007669"/>
    <property type="project" value="EnsemblFungi"/>
</dbReference>
<feature type="domain" description="K Homology" evidence="5">
    <location>
        <begin position="516"/>
        <end position="589"/>
    </location>
</feature>
<feature type="domain" description="K Homology" evidence="5">
    <location>
        <begin position="754"/>
        <end position="833"/>
    </location>
</feature>
<protein>
    <recommendedName>
        <fullName evidence="5">K Homology domain-containing protein</fullName>
    </recommendedName>
</protein>
<dbReference type="CDD" id="cd00105">
    <property type="entry name" value="KH-I"/>
    <property type="match status" value="1"/>
</dbReference>
<dbReference type="RefSeq" id="XP_018230521.1">
    <property type="nucleotide sequence ID" value="XM_018373353.1"/>
</dbReference>
<feature type="region of interest" description="Disordered" evidence="4">
    <location>
        <begin position="85"/>
        <end position="112"/>
    </location>
</feature>
<keyword evidence="2 3" id="KW-0694">RNA-binding</keyword>
<accession>A0A0W4ZTW8</accession>
<proteinExistence type="predicted"/>
<dbReference type="EMBL" id="LFWA01000004">
    <property type="protein sequence ID" value="KTW31829.1"/>
    <property type="molecule type" value="Genomic_DNA"/>
</dbReference>
<keyword evidence="7" id="KW-1185">Reference proteome</keyword>
<dbReference type="Pfam" id="PF24668">
    <property type="entry name" value="KH_Vigilin"/>
    <property type="match status" value="1"/>
</dbReference>
<feature type="domain" description="K Homology" evidence="5">
    <location>
        <begin position="283"/>
        <end position="359"/>
    </location>
</feature>
<dbReference type="SUPFAM" id="SSF54791">
    <property type="entry name" value="Eukaryotic type KH-domain (KH-domain type I)"/>
    <property type="match status" value="9"/>
</dbReference>
<dbReference type="Gene3D" id="3.30.1370.10">
    <property type="entry name" value="K Homology domain, type 1"/>
    <property type="match status" value="9"/>
</dbReference>
<evidence type="ECO:0000256" key="2">
    <source>
        <dbReference type="ARBA" id="ARBA00022884"/>
    </source>
</evidence>
<dbReference type="InterPro" id="IPR036612">
    <property type="entry name" value="KH_dom_type_1_sf"/>
</dbReference>
<feature type="domain" description="K Homology" evidence="5">
    <location>
        <begin position="914"/>
        <end position="991"/>
    </location>
</feature>
<dbReference type="GO" id="GO:0003723">
    <property type="term" value="F:RNA binding"/>
    <property type="evidence" value="ECO:0007669"/>
    <property type="project" value="UniProtKB-UniRule"/>
</dbReference>
<dbReference type="Proteomes" id="UP000053447">
    <property type="component" value="Unassembled WGS sequence"/>
</dbReference>
<gene>
    <name evidence="6" type="ORF">T551_01090</name>
</gene>
<feature type="domain" description="K Homology" evidence="5">
    <location>
        <begin position="995"/>
        <end position="1067"/>
    </location>
</feature>
<evidence type="ECO:0000256" key="3">
    <source>
        <dbReference type="PROSITE-ProRule" id="PRU00117"/>
    </source>
</evidence>
<dbReference type="GeneID" id="28939608"/>
<evidence type="ECO:0000256" key="4">
    <source>
        <dbReference type="SAM" id="MobiDB-lite"/>
    </source>
</evidence>
<dbReference type="GO" id="GO:0010494">
    <property type="term" value="C:cytoplasmic stress granule"/>
    <property type="evidence" value="ECO:0007669"/>
    <property type="project" value="EnsemblFungi"/>
</dbReference>
<keyword evidence="1" id="KW-0677">Repeat</keyword>
<dbReference type="AlphaFoldDB" id="A0A0W4ZTW8"/>
<dbReference type="InterPro" id="IPR004087">
    <property type="entry name" value="KH_dom"/>
</dbReference>
<comment type="caution">
    <text evidence="6">The sequence shown here is derived from an EMBL/GenBank/DDBJ whole genome shotgun (WGS) entry which is preliminary data.</text>
</comment>
<feature type="domain" description="K Homology" evidence="5">
    <location>
        <begin position="838"/>
        <end position="910"/>
    </location>
</feature>
<evidence type="ECO:0000313" key="6">
    <source>
        <dbReference type="EMBL" id="KTW31829.1"/>
    </source>
</evidence>
<sequence>MPVNLLLEKNDLSLNNLPLDQTNTSLLMKKNYHTNGNNNIFGKHDTNYSDEDLNYSLAANPNHNTVPSYPIFSFNSEESFPSLKPSAAASAKAEKETKNQNELGGHNGQIDKKSYPKITPLIKTTIETLRLEANQQSPLKEFGSKSTVGEVARHVMEETHTHIDMSTARKTGITTFLIRGKPDDVHRARRMLMKELTQKVTIKLSVPLNTLGSIIGTRGRVLNSIIETSGAKIQLPKRNIGKDASIQHPNSEYKNEMVEIIITGDKEGAESAKKKIETIVEEKTSHITLKITSINSEFYGLISGLNNSKIKELTEGKDLKIEIPLPCLIDADEKSKPITISGEKNLVNNAKIYIENLYSELQCTTVQASIIVAKKLHKYLDEELQKDILSQLQCSLIISPSSENILIRGSPIYIGKCIQNVMDRVKSIHIDSLNIADVHSSETDQTVYAKDISRYFFKKKEIARIEKDYQVQITSPTLEVLLKSDSNPVIYEFAGNIENVKNAKKDLTKLVNSYPPYCILRLNLDPLLHCHIIGQKGRNLQKIREQYFVDALFSDEDSFNSEIVLIYEGKPREELPSASVVQSILNGVAELLKKTATEMSDIVSHDIHIPDKYHKYILGPKGTTLNSIIKKSNSVVKVKFSTGKKKDTDNIIIDENMVNVRGVSFGVEYVVKEIEKIVEDLKLQELHSHSVTFDFPQKFLKNLVGKGGNNIMKIKEELNVKIDFQDGKVTIQGSKKNVEDAKSRVEAFAKKMEDQMVIHLSIPVKHHGSLIGQNGKFVKRLEEKYKVKINFPRENLENKNTHDKKSNMKNEVTIRGDKIAATSAKLELLDLLDYEKEHGNTTTFTIPMSAVPQIVGKSGNNINDLKNETETRIEIEKSTSDDPSAMATVFIQGTKEGIEKAKKSILDTVKIIQQQVTRTLVVDRKHHRTLIGPGGSTLRNIIVSSGVVGDRAQLAKIVQFPKTENISDKIIINGEKVLVDKIENKIISMVKEIEEKTTLVISIPSSKMKVIIGKEGSMRKELEAKFSVIIKIPRKFTDNIQENVEIKVIGKKELAEKAIEEINNFIKTEECCIINVPLNSHQCISENGTFARRMKTLHGVIIEYNDHLIPKQELSNEIEYLNTEVKDINDKYSWHVIVDQDDKDILWTLKGKTEKVDQVKNIINKIIKQVKHYTATGYLKIPSSYHGIIIGQGGTRISQIKTETGCYISVPRMNNGDLITLRGTLDGLEKARTMIIDSLNFVHKNI</sequence>
<feature type="domain" description="K Homology" evidence="5">
    <location>
        <begin position="125"/>
        <end position="197"/>
    </location>
</feature>
<dbReference type="PROSITE" id="PS50084">
    <property type="entry name" value="KH_TYPE_1"/>
    <property type="match status" value="9"/>
</dbReference>
<dbReference type="eggNOG" id="KOG2208">
    <property type="taxonomic scope" value="Eukaryota"/>
</dbReference>
<feature type="domain" description="K Homology" evidence="5">
    <location>
        <begin position="1173"/>
        <end position="1240"/>
    </location>
</feature>
<dbReference type="InterPro" id="IPR057778">
    <property type="entry name" value="KH_Vigilin_N"/>
</dbReference>
<dbReference type="Pfam" id="PF00013">
    <property type="entry name" value="KH_1"/>
    <property type="match status" value="8"/>
</dbReference>
<evidence type="ECO:0000313" key="7">
    <source>
        <dbReference type="Proteomes" id="UP000053447"/>
    </source>
</evidence>
<dbReference type="STRING" id="1408657.A0A0W4ZTW8"/>
<dbReference type="VEuPathDB" id="FungiDB:T551_01090"/>
<dbReference type="PANTHER" id="PTHR10288">
    <property type="entry name" value="KH DOMAIN CONTAINING RNA BINDING PROTEIN"/>
    <property type="match status" value="1"/>
</dbReference>
<reference evidence="7" key="1">
    <citation type="journal article" date="2016" name="Nat. Commun.">
        <title>Genome analysis of three Pneumocystis species reveals adaptation mechanisms to life exclusively in mammalian hosts.</title>
        <authorList>
            <person name="Ma L."/>
            <person name="Chen Z."/>
            <person name="Huang D.W."/>
            <person name="Kutty G."/>
            <person name="Ishihara M."/>
            <person name="Wang H."/>
            <person name="Abouelleil A."/>
            <person name="Bishop L."/>
            <person name="Davey E."/>
            <person name="Deng R."/>
            <person name="Deng X."/>
            <person name="Fan L."/>
            <person name="Fantoni G."/>
            <person name="Fitzgerald M."/>
            <person name="Gogineni E."/>
            <person name="Goldberg J.M."/>
            <person name="Handley G."/>
            <person name="Hu X."/>
            <person name="Huber C."/>
            <person name="Jiao X."/>
            <person name="Jones K."/>
            <person name="Levin J.Z."/>
            <person name="Liu Y."/>
            <person name="Macdonald P."/>
            <person name="Melnikov A."/>
            <person name="Raley C."/>
            <person name="Sassi M."/>
            <person name="Sherman B.T."/>
            <person name="Song X."/>
            <person name="Sykes S."/>
            <person name="Tran B."/>
            <person name="Walsh L."/>
            <person name="Xia Y."/>
            <person name="Yang J."/>
            <person name="Young S."/>
            <person name="Zeng Q."/>
            <person name="Zheng X."/>
            <person name="Stephens R."/>
            <person name="Nusbaum C."/>
            <person name="Birren B.W."/>
            <person name="Azadi P."/>
            <person name="Lempicki R.A."/>
            <person name="Cuomo C.A."/>
            <person name="Kovacs J.A."/>
        </authorList>
    </citation>
    <scope>NUCLEOTIDE SEQUENCE [LARGE SCALE GENOMIC DNA]</scope>
    <source>
        <strain evidence="7">RU7</strain>
    </source>
</reference>
<evidence type="ECO:0000256" key="1">
    <source>
        <dbReference type="ARBA" id="ARBA00022737"/>
    </source>
</evidence>
<feature type="domain" description="K Homology" evidence="5">
    <location>
        <begin position="198"/>
        <end position="281"/>
    </location>
</feature>
<dbReference type="InterPro" id="IPR004088">
    <property type="entry name" value="KH_dom_type_1"/>
</dbReference>
<feature type="domain" description="K Homology" evidence="5">
    <location>
        <begin position="687"/>
        <end position="750"/>
    </location>
</feature>
<feature type="domain" description="K Homology" evidence="5">
    <location>
        <begin position="601"/>
        <end position="679"/>
    </location>
</feature>
<dbReference type="OrthoDB" id="10027144at2759"/>
<dbReference type="InterPro" id="IPR054548">
    <property type="entry name" value="SCP160-like_KH"/>
</dbReference>
<organism evidence="6 7">
    <name type="scientific">Pneumocystis jirovecii (strain RU7)</name>
    <name type="common">Human pneumocystis pneumonia agent</name>
    <dbReference type="NCBI Taxonomy" id="1408657"/>
    <lineage>
        <taxon>Eukaryota</taxon>
        <taxon>Fungi</taxon>
        <taxon>Dikarya</taxon>
        <taxon>Ascomycota</taxon>
        <taxon>Taphrinomycotina</taxon>
        <taxon>Pneumocystomycetes</taxon>
        <taxon>Pneumocystaceae</taxon>
        <taxon>Pneumocystis</taxon>
    </lineage>
</organism>